<dbReference type="GO" id="GO:0032259">
    <property type="term" value="P:methylation"/>
    <property type="evidence" value="ECO:0007669"/>
    <property type="project" value="UniProtKB-KW"/>
</dbReference>
<dbReference type="PANTHER" id="PTHR47099">
    <property type="entry name" value="METHYLCOBAMIDE:COM METHYLTRANSFERASE MTBA"/>
    <property type="match status" value="1"/>
</dbReference>
<dbReference type="GO" id="GO:0008168">
    <property type="term" value="F:methyltransferase activity"/>
    <property type="evidence" value="ECO:0007669"/>
    <property type="project" value="UniProtKB-KW"/>
</dbReference>
<feature type="domain" description="Uroporphyrinogen decarboxylase (URO-D)" evidence="1">
    <location>
        <begin position="184"/>
        <end position="371"/>
    </location>
</feature>
<keyword evidence="2" id="KW-0808">Transferase</keyword>
<gene>
    <name evidence="2" type="ORF">DSM106044_04819</name>
</gene>
<sequence length="381" mass="42877">MTKREILIDYVKNGGQRFLCSPQIGAGAGFDTKIANKTWIGDTTIEDTRKAWEMFDVIPLYNYELPQLHELTPKLVMENMSAHGNTADRKITHKKLMTALGTLTSEIIEDEGKGAMAVKYFITEEEELEIFEYYLDCLLEVKDFSTITDGVKHIREIVGEDSALDLQWPMQPYELLCFPNTVDTAVFALTCPDIFKRLMDKILELDERLLLAVSKGGADFVFLGGPGSELISPQYYRDYLVPYSKIVTEMAHKNGLLVYTHICSKIEPMLSLGFYNEMGIDLFETLSEEPVGNVKSIEDAFLKLDPGICTRGNIGLDKLLLGTPGEIKEISFRILETAKRLGRKHILAASDYMFYDTPVENVRAMAEAAAEFNGCSLGDWK</sequence>
<keyword evidence="2" id="KW-0489">Methyltransferase</keyword>
<dbReference type="Gene3D" id="3.20.20.210">
    <property type="match status" value="1"/>
</dbReference>
<name>A0A4U8Q2B1_9FIRM</name>
<proteinExistence type="predicted"/>
<dbReference type="GO" id="GO:0004853">
    <property type="term" value="F:uroporphyrinogen decarboxylase activity"/>
    <property type="evidence" value="ECO:0007669"/>
    <property type="project" value="InterPro"/>
</dbReference>
<comment type="caution">
    <text evidence="2">The sequence shown here is derived from an EMBL/GenBank/DDBJ whole genome shotgun (WGS) entry which is preliminary data.</text>
</comment>
<accession>A0A4U8Q2B1</accession>
<dbReference type="RefSeq" id="WP_161597439.1">
    <property type="nucleotide sequence ID" value="NZ_QGQD01000097.1"/>
</dbReference>
<dbReference type="GO" id="GO:0006779">
    <property type="term" value="P:porphyrin-containing compound biosynthetic process"/>
    <property type="evidence" value="ECO:0007669"/>
    <property type="project" value="InterPro"/>
</dbReference>
<evidence type="ECO:0000313" key="2">
    <source>
        <dbReference type="EMBL" id="TLC98303.1"/>
    </source>
</evidence>
<organism evidence="2 3">
    <name type="scientific">Robinsoniella peoriensis</name>
    <dbReference type="NCBI Taxonomy" id="180332"/>
    <lineage>
        <taxon>Bacteria</taxon>
        <taxon>Bacillati</taxon>
        <taxon>Bacillota</taxon>
        <taxon>Clostridia</taxon>
        <taxon>Lachnospirales</taxon>
        <taxon>Lachnospiraceae</taxon>
        <taxon>Robinsoniella</taxon>
    </lineage>
</organism>
<protein>
    <submittedName>
        <fullName evidence="2">Methylcobalamin:coenzyme M methyltransferase</fullName>
    </submittedName>
</protein>
<evidence type="ECO:0000259" key="1">
    <source>
        <dbReference type="Pfam" id="PF01208"/>
    </source>
</evidence>
<dbReference type="SUPFAM" id="SSF51726">
    <property type="entry name" value="UROD/MetE-like"/>
    <property type="match status" value="1"/>
</dbReference>
<dbReference type="Proteomes" id="UP000306509">
    <property type="component" value="Unassembled WGS sequence"/>
</dbReference>
<evidence type="ECO:0000313" key="3">
    <source>
        <dbReference type="Proteomes" id="UP000306509"/>
    </source>
</evidence>
<dbReference type="PANTHER" id="PTHR47099:SF1">
    <property type="entry name" value="METHYLCOBAMIDE:COM METHYLTRANSFERASE MTBA"/>
    <property type="match status" value="1"/>
</dbReference>
<dbReference type="InterPro" id="IPR038071">
    <property type="entry name" value="UROD/MetE-like_sf"/>
</dbReference>
<dbReference type="Pfam" id="PF01208">
    <property type="entry name" value="URO-D"/>
    <property type="match status" value="1"/>
</dbReference>
<dbReference type="InterPro" id="IPR000257">
    <property type="entry name" value="Uroporphyrinogen_deCOase"/>
</dbReference>
<reference evidence="2 3" key="1">
    <citation type="journal article" date="2019" name="Anaerobe">
        <title>Detection of Robinsoniella peoriensis in multiple bone samples of a trauma patient.</title>
        <authorList>
            <person name="Schrottner P."/>
            <person name="Hartwich K."/>
            <person name="Bunk B."/>
            <person name="Schober I."/>
            <person name="Helbig S."/>
            <person name="Rudolph W.W."/>
            <person name="Gunzer F."/>
        </authorList>
    </citation>
    <scope>NUCLEOTIDE SEQUENCE [LARGE SCALE GENOMIC DNA]</scope>
    <source>
        <strain evidence="2 3">DSM 106044</strain>
    </source>
</reference>
<dbReference type="EMBL" id="QGQD01000097">
    <property type="protein sequence ID" value="TLC98303.1"/>
    <property type="molecule type" value="Genomic_DNA"/>
</dbReference>
<keyword evidence="3" id="KW-1185">Reference proteome</keyword>
<dbReference type="AlphaFoldDB" id="A0A4U8Q2B1"/>
<dbReference type="STRING" id="180332.GCA_000797495_03782"/>
<dbReference type="InterPro" id="IPR052024">
    <property type="entry name" value="Methanogen_methyltrans"/>
</dbReference>